<dbReference type="SMART" id="SM00304">
    <property type="entry name" value="HAMP"/>
    <property type="match status" value="1"/>
</dbReference>
<keyword evidence="6" id="KW-0175">Coiled coil</keyword>
<dbReference type="CDD" id="cd06225">
    <property type="entry name" value="HAMP"/>
    <property type="match status" value="1"/>
</dbReference>
<dbReference type="GO" id="GO:0005886">
    <property type="term" value="C:plasma membrane"/>
    <property type="evidence" value="ECO:0007669"/>
    <property type="project" value="UniProtKB-SubCell"/>
</dbReference>
<comment type="similarity">
    <text evidence="4">Belongs to the methyl-accepting chemotaxis (MCP) protein family.</text>
</comment>
<dbReference type="SUPFAM" id="SSF158472">
    <property type="entry name" value="HAMP domain-like"/>
    <property type="match status" value="1"/>
</dbReference>
<name>Q2IU70_RHOP2</name>
<keyword evidence="3 5" id="KW-0807">Transducer</keyword>
<dbReference type="EMBL" id="CP000250">
    <property type="protein sequence ID" value="ABD08240.1"/>
    <property type="molecule type" value="Genomic_DNA"/>
</dbReference>
<dbReference type="AlphaFoldDB" id="Q2IU70"/>
<dbReference type="HOGENOM" id="CLU_000445_107_27_5"/>
<dbReference type="GO" id="GO:0006935">
    <property type="term" value="P:chemotaxis"/>
    <property type="evidence" value="ECO:0007669"/>
    <property type="project" value="InterPro"/>
</dbReference>
<dbReference type="SUPFAM" id="SSF58104">
    <property type="entry name" value="Methyl-accepting chemotaxis protein (MCP) signaling domain"/>
    <property type="match status" value="1"/>
</dbReference>
<dbReference type="Proteomes" id="UP000008809">
    <property type="component" value="Chromosome"/>
</dbReference>
<evidence type="ECO:0000256" key="2">
    <source>
        <dbReference type="ARBA" id="ARBA00022519"/>
    </source>
</evidence>
<dbReference type="KEGG" id="rpb:RPB_3545"/>
<evidence type="ECO:0000259" key="8">
    <source>
        <dbReference type="PROSITE" id="PS50111"/>
    </source>
</evidence>
<evidence type="ECO:0000256" key="3">
    <source>
        <dbReference type="ARBA" id="ARBA00023224"/>
    </source>
</evidence>
<sequence length="689" mass="72728">MTHTASSIAVAPKSSILFAMFTNRKIGTKIAIGFAAIQVLMAVLAVMNYSSFGTIGSAFTSFGQRVAVVGIAREIDRSFTAFRGIVREFGMTGDEALLGEAEERKQKLADSIAQGSRQLQSPETRPVMAEIDREVTVYGKGFADVVKLRQEQNRLTLEVLGPIGQRVMSRLEQLQNSAMTGDGRSGDALLVGQAMKQLLTLRLAASKVLGMRLEREASVAAEKAITELKTTLSALKISLDTAGEQSQLVAIDADLASYTEAFRRASADVNAVETKIGEMAKVADALAASAARINQIGAAEQKQIGQETQALVADTRSQTLIITITAQLIGVVLAWLIGRAVSRPIIQMSDSMRELASGNLDVAVPGSGRLDEIGLMACTVEVFKSHAIEVQRLTQEQEEAERRVAEEHKAEMRRLADDFEGAVGQIIQTVTSASTELEASAGSLTSTADRSQELATSVAAASEQASANVQSVASATEQMSSSISEISRQVQQSARIAGDAVDQARKTNGRIGELADAASRIGAVVDLINTIAGQTNLLALNATIEAARAGDAGRGFAVVAQEVKALAEQTSKATGEISQQISGMQTATQESVGAIREIGGTIERMSEIASTIASAVEEQGAATQEIARNVQQAAQGTQQVSANITDVQRGATETGTASTQVLAAAQSLSRDSNRLRDEVSRFVETVRAA</sequence>
<dbReference type="Pfam" id="PF00015">
    <property type="entry name" value="MCPsignal"/>
    <property type="match status" value="1"/>
</dbReference>
<feature type="domain" description="HBM" evidence="11">
    <location>
        <begin position="64"/>
        <end position="305"/>
    </location>
</feature>
<evidence type="ECO:0000313" key="12">
    <source>
        <dbReference type="EMBL" id="ABD08240.1"/>
    </source>
</evidence>
<evidence type="ECO:0000256" key="6">
    <source>
        <dbReference type="SAM" id="Coils"/>
    </source>
</evidence>
<dbReference type="Gene3D" id="6.10.340.10">
    <property type="match status" value="1"/>
</dbReference>
<dbReference type="OrthoDB" id="3378718at2"/>
<dbReference type="PROSITE" id="PS50111">
    <property type="entry name" value="CHEMOTAXIS_TRANSDUC_2"/>
    <property type="match status" value="1"/>
</dbReference>
<comment type="subcellular location">
    <subcellularLocation>
        <location evidence="1">Cell inner membrane</location>
        <topology evidence="1">Multi-pass membrane protein</topology>
    </subcellularLocation>
</comment>
<dbReference type="GO" id="GO:0007165">
    <property type="term" value="P:signal transduction"/>
    <property type="evidence" value="ECO:0007669"/>
    <property type="project" value="UniProtKB-KW"/>
</dbReference>
<dbReference type="eggNOG" id="COG2770">
    <property type="taxonomic scope" value="Bacteria"/>
</dbReference>
<protein>
    <submittedName>
        <fullName evidence="12">Methyl-accepting chemotaxis sensory transducer</fullName>
    </submittedName>
</protein>
<keyword evidence="7" id="KW-1133">Transmembrane helix</keyword>
<dbReference type="RefSeq" id="WP_011442424.1">
    <property type="nucleotide sequence ID" value="NC_007778.1"/>
</dbReference>
<feature type="domain" description="T-SNARE coiled-coil homology" evidence="9">
    <location>
        <begin position="585"/>
        <end position="647"/>
    </location>
</feature>
<evidence type="ECO:0000256" key="5">
    <source>
        <dbReference type="PROSITE-ProRule" id="PRU00284"/>
    </source>
</evidence>
<keyword evidence="7" id="KW-0812">Transmembrane</keyword>
<proteinExistence type="inferred from homology"/>
<feature type="coiled-coil region" evidence="6">
    <location>
        <begin position="383"/>
        <end position="415"/>
    </location>
</feature>
<dbReference type="PROSITE" id="PS50192">
    <property type="entry name" value="T_SNARE"/>
    <property type="match status" value="1"/>
</dbReference>
<evidence type="ECO:0000259" key="9">
    <source>
        <dbReference type="PROSITE" id="PS50192"/>
    </source>
</evidence>
<reference evidence="12 13" key="1">
    <citation type="submission" date="2006-01" db="EMBL/GenBank/DDBJ databases">
        <title>Complete sequence of Rhodopseudomonas palustris HaA2.</title>
        <authorList>
            <consortium name="US DOE Joint Genome Institute"/>
            <person name="Copeland A."/>
            <person name="Lucas S."/>
            <person name="Lapidus A."/>
            <person name="Barry K."/>
            <person name="Detter J.C."/>
            <person name="Glavina T."/>
            <person name="Hammon N."/>
            <person name="Israni S."/>
            <person name="Pitluck S."/>
            <person name="Chain P."/>
            <person name="Malfatti S."/>
            <person name="Shin M."/>
            <person name="Vergez L."/>
            <person name="Schmutz J."/>
            <person name="Larimer F."/>
            <person name="Land M."/>
            <person name="Hauser L."/>
            <person name="Pelletier D.A."/>
            <person name="Kyrpides N."/>
            <person name="Anderson I."/>
            <person name="Oda Y."/>
            <person name="Harwood C.S."/>
            <person name="Richardson P."/>
        </authorList>
    </citation>
    <scope>NUCLEOTIDE SEQUENCE [LARGE SCALE GENOMIC DNA]</scope>
    <source>
        <strain evidence="12 13">HaA2</strain>
    </source>
</reference>
<dbReference type="InterPro" id="IPR004089">
    <property type="entry name" value="MCPsignal_dom"/>
</dbReference>
<keyword evidence="2" id="KW-0997">Cell inner membrane</keyword>
<evidence type="ECO:0000256" key="1">
    <source>
        <dbReference type="ARBA" id="ARBA00004429"/>
    </source>
</evidence>
<organism evidence="12 13">
    <name type="scientific">Rhodopseudomonas palustris (strain HaA2)</name>
    <dbReference type="NCBI Taxonomy" id="316058"/>
    <lineage>
        <taxon>Bacteria</taxon>
        <taxon>Pseudomonadati</taxon>
        <taxon>Pseudomonadota</taxon>
        <taxon>Alphaproteobacteria</taxon>
        <taxon>Hyphomicrobiales</taxon>
        <taxon>Nitrobacteraceae</taxon>
        <taxon>Rhodopseudomonas</taxon>
    </lineage>
</organism>
<dbReference type="PROSITE" id="PS51753">
    <property type="entry name" value="HBM"/>
    <property type="match status" value="1"/>
</dbReference>
<dbReference type="GO" id="GO:0004888">
    <property type="term" value="F:transmembrane signaling receptor activity"/>
    <property type="evidence" value="ECO:0007669"/>
    <property type="project" value="InterPro"/>
</dbReference>
<accession>Q2IU70</accession>
<feature type="domain" description="HAMP" evidence="10">
    <location>
        <begin position="339"/>
        <end position="392"/>
    </location>
</feature>
<keyword evidence="13" id="KW-1185">Reference proteome</keyword>
<dbReference type="InterPro" id="IPR000727">
    <property type="entry name" value="T_SNARE_dom"/>
</dbReference>
<dbReference type="PANTHER" id="PTHR32089">
    <property type="entry name" value="METHYL-ACCEPTING CHEMOTAXIS PROTEIN MCPB"/>
    <property type="match status" value="1"/>
</dbReference>
<evidence type="ECO:0000259" key="10">
    <source>
        <dbReference type="PROSITE" id="PS50885"/>
    </source>
</evidence>
<dbReference type="eggNOG" id="COG0840">
    <property type="taxonomic scope" value="Bacteria"/>
</dbReference>
<keyword evidence="2" id="KW-1003">Cell membrane</keyword>
<keyword evidence="7" id="KW-0472">Membrane</keyword>
<dbReference type="PRINTS" id="PR00260">
    <property type="entry name" value="CHEMTRNSDUCR"/>
</dbReference>
<dbReference type="Gene3D" id="1.10.287.950">
    <property type="entry name" value="Methyl-accepting chemotaxis protein"/>
    <property type="match status" value="1"/>
</dbReference>
<evidence type="ECO:0000256" key="7">
    <source>
        <dbReference type="SAM" id="Phobius"/>
    </source>
</evidence>
<dbReference type="InterPro" id="IPR004090">
    <property type="entry name" value="Chemotax_Me-accpt_rcpt"/>
</dbReference>
<dbReference type="SMART" id="SM00283">
    <property type="entry name" value="MA"/>
    <property type="match status" value="1"/>
</dbReference>
<dbReference type="InterPro" id="IPR032255">
    <property type="entry name" value="HBM"/>
</dbReference>
<dbReference type="PROSITE" id="PS50885">
    <property type="entry name" value="HAMP"/>
    <property type="match status" value="1"/>
</dbReference>
<evidence type="ECO:0000259" key="11">
    <source>
        <dbReference type="PROSITE" id="PS51753"/>
    </source>
</evidence>
<dbReference type="SMART" id="SM01358">
    <property type="entry name" value="HBM"/>
    <property type="match status" value="1"/>
</dbReference>
<dbReference type="InterPro" id="IPR003660">
    <property type="entry name" value="HAMP_dom"/>
</dbReference>
<gene>
    <name evidence="12" type="ordered locus">RPB_3545</name>
</gene>
<evidence type="ECO:0000313" key="13">
    <source>
        <dbReference type="Proteomes" id="UP000008809"/>
    </source>
</evidence>
<dbReference type="Pfam" id="PF00672">
    <property type="entry name" value="HAMP"/>
    <property type="match status" value="1"/>
</dbReference>
<feature type="domain" description="Methyl-accepting transducer" evidence="8">
    <location>
        <begin position="426"/>
        <end position="655"/>
    </location>
</feature>
<dbReference type="STRING" id="316058.RPB_3545"/>
<dbReference type="PANTHER" id="PTHR32089:SF112">
    <property type="entry name" value="LYSOZYME-LIKE PROTEIN-RELATED"/>
    <property type="match status" value="1"/>
</dbReference>
<feature type="transmembrane region" description="Helical" evidence="7">
    <location>
        <begin position="30"/>
        <end position="49"/>
    </location>
</feature>
<evidence type="ECO:0000256" key="4">
    <source>
        <dbReference type="ARBA" id="ARBA00029447"/>
    </source>
</evidence>